<proteinExistence type="predicted"/>
<protein>
    <submittedName>
        <fullName evidence="1">Uncharacterized protein</fullName>
    </submittedName>
</protein>
<evidence type="ECO:0000313" key="2">
    <source>
        <dbReference type="Proteomes" id="UP001139494"/>
    </source>
</evidence>
<dbReference type="AlphaFoldDB" id="A0A9R1D3W7"/>
<keyword evidence="2" id="KW-1185">Reference proteome</keyword>
<accession>A0A9R1D3W7</accession>
<name>A0A9R1D3W7_9EURY</name>
<comment type="caution">
    <text evidence="1">The sequence shown here is derived from an EMBL/GenBank/DDBJ whole genome shotgun (WGS) entry which is preliminary data.</text>
</comment>
<reference evidence="1" key="1">
    <citation type="journal article" date="2023" name="Front. Microbiol.">
        <title>Genomic-based phylogenetic and metabolic analyses of the genus Natronomonas, and description of Natronomonas aquatica sp. nov.</title>
        <authorList>
            <person name="Garcia-Roldan A."/>
            <person name="Duran-Viseras A."/>
            <person name="de la Haba R.R."/>
            <person name="Corral P."/>
            <person name="Sanchez-Porro C."/>
            <person name="Ventosa A."/>
        </authorList>
    </citation>
    <scope>NUCLEOTIDE SEQUENCE</scope>
    <source>
        <strain evidence="1">F2-12</strain>
    </source>
</reference>
<sequence>MKRRELLAGAGGLAAVGTAGCLGVVGLDEHEATPAGVEASVRDETGYEQVDIEEAVVERTFEIAGTSQEVRVTNYLTEHEKAIDLGPLGSVRAAAFALLTSPQISIAGQGLNPIADMSSEELIGQIEADFDAINDPEHVADETVSLLDQETTGSLFEAEAEFEGMTVDVNIHITESVRTADDHLVTIGVYPVPVQEVEEDNIAALRSGIVERIE</sequence>
<gene>
    <name evidence="1" type="ORF">KM295_04400</name>
</gene>
<dbReference type="Pfam" id="PF20127">
    <property type="entry name" value="DUF6517"/>
    <property type="match status" value="1"/>
</dbReference>
<evidence type="ECO:0000313" key="1">
    <source>
        <dbReference type="EMBL" id="MCQ4332744.1"/>
    </source>
</evidence>
<organism evidence="1 2">
    <name type="scientific">Natronomonas aquatica</name>
    <dbReference type="NCBI Taxonomy" id="2841590"/>
    <lineage>
        <taxon>Archaea</taxon>
        <taxon>Methanobacteriati</taxon>
        <taxon>Methanobacteriota</taxon>
        <taxon>Stenosarchaea group</taxon>
        <taxon>Halobacteria</taxon>
        <taxon>Halobacteriales</taxon>
        <taxon>Natronomonadaceae</taxon>
        <taxon>Natronomonas</taxon>
    </lineage>
</organism>
<dbReference type="EMBL" id="JAHLKM010000003">
    <property type="protein sequence ID" value="MCQ4332744.1"/>
    <property type="molecule type" value="Genomic_DNA"/>
</dbReference>
<dbReference type="InterPro" id="IPR045396">
    <property type="entry name" value="DUF6517"/>
</dbReference>
<dbReference type="PROSITE" id="PS51257">
    <property type="entry name" value="PROKAR_LIPOPROTEIN"/>
    <property type="match status" value="1"/>
</dbReference>
<dbReference type="Proteomes" id="UP001139494">
    <property type="component" value="Unassembled WGS sequence"/>
</dbReference>
<dbReference type="RefSeq" id="WP_256028683.1">
    <property type="nucleotide sequence ID" value="NZ_JAHLKM010000003.1"/>
</dbReference>